<evidence type="ECO:0000313" key="3">
    <source>
        <dbReference type="EMBL" id="SEL30828.1"/>
    </source>
</evidence>
<dbReference type="RefSeq" id="WP_090605773.1">
    <property type="nucleotide sequence ID" value="NZ_FNZR01000004.1"/>
</dbReference>
<name>A0A1H7P651_9SPHI</name>
<dbReference type="AlphaFoldDB" id="A0A1H7P651"/>
<keyword evidence="1" id="KW-0175">Coiled coil</keyword>
<dbReference type="GO" id="GO:0003677">
    <property type="term" value="F:DNA binding"/>
    <property type="evidence" value="ECO:0007669"/>
    <property type="project" value="InterPro"/>
</dbReference>
<dbReference type="OrthoDB" id="674774at2"/>
<organism evidence="3 4">
    <name type="scientific">Parapedobacter koreensis</name>
    <dbReference type="NCBI Taxonomy" id="332977"/>
    <lineage>
        <taxon>Bacteria</taxon>
        <taxon>Pseudomonadati</taxon>
        <taxon>Bacteroidota</taxon>
        <taxon>Sphingobacteriia</taxon>
        <taxon>Sphingobacteriales</taxon>
        <taxon>Sphingobacteriaceae</taxon>
        <taxon>Parapedobacter</taxon>
    </lineage>
</organism>
<evidence type="ECO:0000256" key="1">
    <source>
        <dbReference type="SAM" id="Coils"/>
    </source>
</evidence>
<protein>
    <submittedName>
        <fullName evidence="3">Helix-turn-helix domain-containing protein</fullName>
    </submittedName>
</protein>
<keyword evidence="4" id="KW-1185">Reference proteome</keyword>
<dbReference type="CDD" id="cd00093">
    <property type="entry name" value="HTH_XRE"/>
    <property type="match status" value="1"/>
</dbReference>
<dbReference type="STRING" id="332977.SAMN05421740_104215"/>
<dbReference type="SUPFAM" id="SSF47413">
    <property type="entry name" value="lambda repressor-like DNA-binding domains"/>
    <property type="match status" value="1"/>
</dbReference>
<sequence>MEKTKKVHEGRNIKRFREMLGMKQETLAYQLGEAWTQKKVSQLEAKEWIERDILEQVAGILNISPEVIQRFDEEAAINIISSTLHDKAGSVFYNFSPIDKLVEAYEENRKLYERLLESERDKVELLKTKKR</sequence>
<reference evidence="4" key="1">
    <citation type="submission" date="2016-10" db="EMBL/GenBank/DDBJ databases">
        <authorList>
            <person name="Varghese N."/>
            <person name="Submissions S."/>
        </authorList>
    </citation>
    <scope>NUCLEOTIDE SEQUENCE [LARGE SCALE GENOMIC DNA]</scope>
    <source>
        <strain evidence="4">Jip14</strain>
    </source>
</reference>
<accession>A0A1H7P651</accession>
<dbReference type="InterPro" id="IPR010982">
    <property type="entry name" value="Lambda_DNA-bd_dom_sf"/>
</dbReference>
<proteinExistence type="predicted"/>
<dbReference type="Proteomes" id="UP000198916">
    <property type="component" value="Unassembled WGS sequence"/>
</dbReference>
<dbReference type="PROSITE" id="PS50943">
    <property type="entry name" value="HTH_CROC1"/>
    <property type="match status" value="1"/>
</dbReference>
<evidence type="ECO:0000313" key="4">
    <source>
        <dbReference type="Proteomes" id="UP000198916"/>
    </source>
</evidence>
<dbReference type="InterPro" id="IPR001387">
    <property type="entry name" value="Cro/C1-type_HTH"/>
</dbReference>
<dbReference type="EMBL" id="FNZR01000004">
    <property type="protein sequence ID" value="SEL30828.1"/>
    <property type="molecule type" value="Genomic_DNA"/>
</dbReference>
<feature type="coiled-coil region" evidence="1">
    <location>
        <begin position="101"/>
        <end position="129"/>
    </location>
</feature>
<gene>
    <name evidence="3" type="ORF">SAMN05421740_104215</name>
</gene>
<feature type="domain" description="HTH cro/C1-type" evidence="2">
    <location>
        <begin position="13"/>
        <end position="68"/>
    </location>
</feature>
<dbReference type="Gene3D" id="1.10.260.40">
    <property type="entry name" value="lambda repressor-like DNA-binding domains"/>
    <property type="match status" value="1"/>
</dbReference>
<evidence type="ECO:0000259" key="2">
    <source>
        <dbReference type="PROSITE" id="PS50943"/>
    </source>
</evidence>